<keyword evidence="5" id="KW-0677">Repeat</keyword>
<evidence type="ECO:0000256" key="4">
    <source>
        <dbReference type="ARBA" id="ARBA00022729"/>
    </source>
</evidence>
<feature type="domain" description="Cadherin" evidence="15">
    <location>
        <begin position="133"/>
        <end position="241"/>
    </location>
</feature>
<dbReference type="FunFam" id="2.60.40.60:FF:000004">
    <property type="entry name" value="Protocadherin 1 gamma 2"/>
    <property type="match status" value="1"/>
</dbReference>
<dbReference type="Pfam" id="PF08266">
    <property type="entry name" value="Cadherin_2"/>
    <property type="match status" value="1"/>
</dbReference>
<name>A0A8B9DVQ4_ANSCY</name>
<evidence type="ECO:0000313" key="17">
    <source>
        <dbReference type="Proteomes" id="UP000694521"/>
    </source>
</evidence>
<reference evidence="16" key="2">
    <citation type="submission" date="2025-09" db="UniProtKB">
        <authorList>
            <consortium name="Ensembl"/>
        </authorList>
    </citation>
    <scope>IDENTIFICATION</scope>
</reference>
<evidence type="ECO:0000256" key="14">
    <source>
        <dbReference type="SAM" id="SignalP"/>
    </source>
</evidence>
<dbReference type="AlphaFoldDB" id="A0A8B9DVQ4"/>
<dbReference type="PROSITE" id="PS50268">
    <property type="entry name" value="CADHERIN_2"/>
    <property type="match status" value="6"/>
</dbReference>
<dbReference type="Gene3D" id="2.60.40.60">
    <property type="entry name" value="Cadherins"/>
    <property type="match status" value="6"/>
</dbReference>
<reference evidence="16" key="1">
    <citation type="submission" date="2025-08" db="UniProtKB">
        <authorList>
            <consortium name="Ensembl"/>
        </authorList>
    </citation>
    <scope>IDENTIFICATION</scope>
</reference>
<evidence type="ECO:0000256" key="9">
    <source>
        <dbReference type="ARBA" id="ARBA00023136"/>
    </source>
</evidence>
<feature type="chain" id="PRO_5034143408" description="Protocadherin gamma-C3" evidence="14">
    <location>
        <begin position="28"/>
        <end position="778"/>
    </location>
</feature>
<dbReference type="GO" id="GO:0005509">
    <property type="term" value="F:calcium ion binding"/>
    <property type="evidence" value="ECO:0007669"/>
    <property type="project" value="UniProtKB-UniRule"/>
</dbReference>
<evidence type="ECO:0000256" key="7">
    <source>
        <dbReference type="ARBA" id="ARBA00022889"/>
    </source>
</evidence>
<dbReference type="InterPro" id="IPR020894">
    <property type="entry name" value="Cadherin_CS"/>
</dbReference>
<evidence type="ECO:0000256" key="2">
    <source>
        <dbReference type="ARBA" id="ARBA00022475"/>
    </source>
</evidence>
<keyword evidence="3 13" id="KW-0812">Transmembrane</keyword>
<dbReference type="InterPro" id="IPR002126">
    <property type="entry name" value="Cadherin-like_dom"/>
</dbReference>
<dbReference type="FunFam" id="2.60.40.60:FF:000001">
    <property type="entry name" value="Protocadherin alpha 2"/>
    <property type="match status" value="1"/>
</dbReference>
<dbReference type="Pfam" id="PF00028">
    <property type="entry name" value="Cadherin"/>
    <property type="match status" value="5"/>
</dbReference>
<dbReference type="SUPFAM" id="SSF49313">
    <property type="entry name" value="Cadherin-like"/>
    <property type="match status" value="6"/>
</dbReference>
<evidence type="ECO:0000256" key="10">
    <source>
        <dbReference type="ARBA" id="ARBA00023180"/>
    </source>
</evidence>
<feature type="domain" description="Cadherin" evidence="15">
    <location>
        <begin position="347"/>
        <end position="451"/>
    </location>
</feature>
<keyword evidence="8 13" id="KW-1133">Transmembrane helix</keyword>
<evidence type="ECO:0000313" key="16">
    <source>
        <dbReference type="Ensembl" id="ENSACDP00005012912.1"/>
    </source>
</evidence>
<keyword evidence="7" id="KW-0130">Cell adhesion</keyword>
<dbReference type="FunFam" id="2.60.40.60:FF:000006">
    <property type="entry name" value="Protocadherin alpha 2"/>
    <property type="match status" value="1"/>
</dbReference>
<dbReference type="InterPro" id="IPR015919">
    <property type="entry name" value="Cadherin-like_sf"/>
</dbReference>
<evidence type="ECO:0000256" key="13">
    <source>
        <dbReference type="SAM" id="Phobius"/>
    </source>
</evidence>
<dbReference type="InterPro" id="IPR032455">
    <property type="entry name" value="Cadherin_C"/>
</dbReference>
<accession>A0A8B9DVQ4</accession>
<dbReference type="FunFam" id="2.60.40.60:FF:000002">
    <property type="entry name" value="Protocadherin alpha 2"/>
    <property type="match status" value="1"/>
</dbReference>
<keyword evidence="4 14" id="KW-0732">Signal</keyword>
<sequence length="778" mass="85119">EREIHLQNVKRQVVLFVLCVCVCQSGAETLRYSLAEEMERDSFVANIAKDLGVSPSQLASRKARVVSEGNEQYFRLNLNTGVLTVKETLDREAICPQSDICTLFFKIFFENPVQLIRGEVEVRDVNDNSPVFPEKEMVLEILETASPGSRFPLETAQDRDVGSNGLQNYSLGSNPHFSLALGTGKDGAKYAELVLQRQLDREQQREVNLLLSATDGGSPPRSGTAQVRIVVLDANDNIPVFSREVYEVRVAENSPPEQLVVRVAAADPDEGSYGRVRYAFTQTSERSRQLFELNAATGEIRVSGNLDFEETKKHKLVVRATDGGGLSAHCKVHVEVLDVNDNAPEIVLTSLTASIPEDAPPRTVVALFSVRDRDSGDNGRTECAIDGDLPFSLTPTFDNYYELRTNAALDRERTAEYNITITAMDWGRSRLSSRERIFVQISDVNDNPPEFTQDVYTISVKENNTPMLRIGKVNATDADAGKNSRVSYALVREKGKEQTDVSINSENGDVYILRPLDYEEVRAFEVTVRAADGGSPALSAEALLRVLLAPRSAEPGALVAKVVAVDADAGQNAWLSYELAKATEPGLFRVGLHSGEVRTARAVTERDAPRHRLVVLVRDRGQPPRSATATLAIALVDGFSEAHLRVSEEAPAADPDGRLTLYLIICLACVSVLFLATAAAAVFVKVRRARQSMAGSLPTFPKSAAESSAGSLPRSYVYDICFSAGTVNSEFRFLRPLFPCFPAGLPHGPGDQRSSVCSANLGEEVDWAAQVRDLRGPR</sequence>
<feature type="domain" description="Cadherin" evidence="15">
    <location>
        <begin position="30"/>
        <end position="132"/>
    </location>
</feature>
<dbReference type="CDD" id="cd11304">
    <property type="entry name" value="Cadherin_repeat"/>
    <property type="match status" value="5"/>
</dbReference>
<feature type="signal peptide" evidence="14">
    <location>
        <begin position="1"/>
        <end position="27"/>
    </location>
</feature>
<protein>
    <recommendedName>
        <fullName evidence="11">Protocadherin gamma-C3</fullName>
    </recommendedName>
</protein>
<dbReference type="GO" id="GO:0005886">
    <property type="term" value="C:plasma membrane"/>
    <property type="evidence" value="ECO:0007669"/>
    <property type="project" value="UniProtKB-SubCell"/>
</dbReference>
<dbReference type="FunFam" id="2.60.40.60:FF:000185">
    <property type="entry name" value="Protocadherin 2 alpha c"/>
    <property type="match status" value="1"/>
</dbReference>
<feature type="transmembrane region" description="Helical" evidence="13">
    <location>
        <begin position="661"/>
        <end position="684"/>
    </location>
</feature>
<evidence type="ECO:0000259" key="15">
    <source>
        <dbReference type="PROSITE" id="PS50268"/>
    </source>
</evidence>
<evidence type="ECO:0000256" key="3">
    <source>
        <dbReference type="ARBA" id="ARBA00022692"/>
    </source>
</evidence>
<dbReference type="PANTHER" id="PTHR24028">
    <property type="entry name" value="CADHERIN-87A"/>
    <property type="match status" value="1"/>
</dbReference>
<feature type="domain" description="Cadherin" evidence="15">
    <location>
        <begin position="242"/>
        <end position="346"/>
    </location>
</feature>
<dbReference type="Pfam" id="PF16492">
    <property type="entry name" value="Cadherin_C_2"/>
    <property type="match status" value="1"/>
</dbReference>
<dbReference type="PROSITE" id="PS00232">
    <property type="entry name" value="CADHERIN_1"/>
    <property type="match status" value="3"/>
</dbReference>
<evidence type="ECO:0000256" key="8">
    <source>
        <dbReference type="ARBA" id="ARBA00022989"/>
    </source>
</evidence>
<dbReference type="InterPro" id="IPR050174">
    <property type="entry name" value="Protocadherin/Cadherin-CA"/>
</dbReference>
<dbReference type="GO" id="GO:0007156">
    <property type="term" value="P:homophilic cell adhesion via plasma membrane adhesion molecules"/>
    <property type="evidence" value="ECO:0007669"/>
    <property type="project" value="InterPro"/>
</dbReference>
<keyword evidence="6 12" id="KW-0106">Calcium</keyword>
<evidence type="ECO:0000256" key="1">
    <source>
        <dbReference type="ARBA" id="ARBA00004251"/>
    </source>
</evidence>
<dbReference type="FunFam" id="2.60.40.60:FF:000018">
    <property type="entry name" value="Protocadherin gamma c3"/>
    <property type="match status" value="1"/>
</dbReference>
<keyword evidence="2" id="KW-1003">Cell membrane</keyword>
<feature type="domain" description="Cadherin" evidence="15">
    <location>
        <begin position="555"/>
        <end position="653"/>
    </location>
</feature>
<dbReference type="Ensembl" id="ENSACDT00005015568.1">
    <property type="protein sequence ID" value="ENSACDP00005012912.1"/>
    <property type="gene ID" value="ENSACDG00005009433.1"/>
</dbReference>
<organism evidence="16 17">
    <name type="scientific">Anser cygnoides</name>
    <name type="common">Swan goose</name>
    <dbReference type="NCBI Taxonomy" id="8845"/>
    <lineage>
        <taxon>Eukaryota</taxon>
        <taxon>Metazoa</taxon>
        <taxon>Chordata</taxon>
        <taxon>Craniata</taxon>
        <taxon>Vertebrata</taxon>
        <taxon>Euteleostomi</taxon>
        <taxon>Archelosauria</taxon>
        <taxon>Archosauria</taxon>
        <taxon>Dinosauria</taxon>
        <taxon>Saurischia</taxon>
        <taxon>Theropoda</taxon>
        <taxon>Coelurosauria</taxon>
        <taxon>Aves</taxon>
        <taxon>Neognathae</taxon>
        <taxon>Galloanserae</taxon>
        <taxon>Anseriformes</taxon>
        <taxon>Anatidae</taxon>
        <taxon>Anserinae</taxon>
        <taxon>Anser</taxon>
    </lineage>
</organism>
<evidence type="ECO:0000256" key="5">
    <source>
        <dbReference type="ARBA" id="ARBA00022737"/>
    </source>
</evidence>
<comment type="subcellular location">
    <subcellularLocation>
        <location evidence="1">Cell membrane</location>
        <topology evidence="1">Single-pass type I membrane protein</topology>
    </subcellularLocation>
</comment>
<proteinExistence type="predicted"/>
<keyword evidence="9 13" id="KW-0472">Membrane</keyword>
<feature type="domain" description="Cadherin" evidence="15">
    <location>
        <begin position="452"/>
        <end position="557"/>
    </location>
</feature>
<evidence type="ECO:0000256" key="6">
    <source>
        <dbReference type="ARBA" id="ARBA00022837"/>
    </source>
</evidence>
<dbReference type="Proteomes" id="UP000694521">
    <property type="component" value="Unplaced"/>
</dbReference>
<keyword evidence="17" id="KW-1185">Reference proteome</keyword>
<dbReference type="SMART" id="SM00112">
    <property type="entry name" value="CA"/>
    <property type="match status" value="6"/>
</dbReference>
<dbReference type="PANTHER" id="PTHR24028:SF329">
    <property type="entry name" value="CADHERIN DOMAIN-CONTAINING PROTEIN"/>
    <property type="match status" value="1"/>
</dbReference>
<dbReference type="InterPro" id="IPR013164">
    <property type="entry name" value="Cadherin_N"/>
</dbReference>
<evidence type="ECO:0000256" key="12">
    <source>
        <dbReference type="PROSITE-ProRule" id="PRU00043"/>
    </source>
</evidence>
<dbReference type="PRINTS" id="PR00205">
    <property type="entry name" value="CADHERIN"/>
</dbReference>
<keyword evidence="10" id="KW-0325">Glycoprotein</keyword>
<evidence type="ECO:0000256" key="11">
    <source>
        <dbReference type="ARBA" id="ARBA00074462"/>
    </source>
</evidence>